<dbReference type="InterPro" id="IPR012334">
    <property type="entry name" value="Pectin_lyas_fold"/>
</dbReference>
<dbReference type="InterPro" id="IPR011050">
    <property type="entry name" value="Pectin_lyase_fold/virulence"/>
</dbReference>
<dbReference type="SUPFAM" id="SSF51126">
    <property type="entry name" value="Pectin lyase-like"/>
    <property type="match status" value="1"/>
</dbReference>
<dbReference type="InterPro" id="IPR013783">
    <property type="entry name" value="Ig-like_fold"/>
</dbReference>
<comment type="caution">
    <text evidence="1">The sequence shown here is derived from an EMBL/GenBank/DDBJ whole genome shotgun (WGS) entry which is preliminary data.</text>
</comment>
<dbReference type="Gene3D" id="2.160.20.10">
    <property type="entry name" value="Single-stranded right-handed beta-helix, Pectin lyase-like"/>
    <property type="match status" value="1"/>
</dbReference>
<sequence>MKRQVMILAVLWIIGWVACTLSHAEVLWCNPANLGQQTGKTKATGFRTLWDAMRAMTPGDTVKIANGDWSRNYPGMTIESADHLPAPGISYDMMSAIEAETDWQVKLPAIKDLGTGRSYVRLRGLVVNQEFTTLYGWTNSKIFRCGFLGAKQGGNVATFALFKGSYNVVEECIAWGGGRYKFIDYQGHHNIFRRCVARHDWYVSPQWAGQESNFRGYGCQNSAWQNCISIDSDREMYQTSDSKEDADFWIGDQSGAGGNVITGCIVLHGMYQAYYFAGPNEKPLSVVLTHSAAIGPSLVGLENLTGAVTYGNVNTRIQNCLFWDYNRGVQHAINHNKETGELFLQNSVFRNVGRLNAKGLKAANNLYFNAESPKYGSGSLELDPLQNGFSYPCMPDPLSKAATTGWGPLIVKRIGKPLAAMDEPGWDAPTDENLWPFPNEAEIGRLMKQTVEGVSGIYGFTMEGQTLTNYIWGAFGKTVPPFLMKGVAGNGKVLLQWARVAPAIEKGLTGYRIYDVSGTSPVLLKTLAGKAYDGVLLTGLQNGKRYNLTVTAVDTEKGESGWVYILPLQPDANLPEISVK</sequence>
<evidence type="ECO:0000313" key="1">
    <source>
        <dbReference type="EMBL" id="HGU32761.1"/>
    </source>
</evidence>
<name>A0A7C4MND9_9BACT</name>
<dbReference type="InterPro" id="IPR003961">
    <property type="entry name" value="FN3_dom"/>
</dbReference>
<gene>
    <name evidence="1" type="ORF">ENS29_07890</name>
</gene>
<dbReference type="Gene3D" id="2.60.40.10">
    <property type="entry name" value="Immunoglobulins"/>
    <property type="match status" value="1"/>
</dbReference>
<dbReference type="AlphaFoldDB" id="A0A7C4MND9"/>
<protein>
    <submittedName>
        <fullName evidence="1">Fibronectin type III domain-containing protein</fullName>
    </submittedName>
</protein>
<dbReference type="CDD" id="cd00063">
    <property type="entry name" value="FN3"/>
    <property type="match status" value="1"/>
</dbReference>
<reference evidence="1" key="1">
    <citation type="journal article" date="2020" name="mSystems">
        <title>Genome- and Community-Level Interaction Insights into Carbon Utilization and Element Cycling Functions of Hydrothermarchaeota in Hydrothermal Sediment.</title>
        <authorList>
            <person name="Zhou Z."/>
            <person name="Liu Y."/>
            <person name="Xu W."/>
            <person name="Pan J."/>
            <person name="Luo Z.H."/>
            <person name="Li M."/>
        </authorList>
    </citation>
    <scope>NUCLEOTIDE SEQUENCE [LARGE SCALE GENOMIC DNA]</scope>
    <source>
        <strain evidence="1">SpSt-477</strain>
    </source>
</reference>
<dbReference type="PROSITE" id="PS51257">
    <property type="entry name" value="PROKAR_LIPOPROTEIN"/>
    <property type="match status" value="1"/>
</dbReference>
<accession>A0A7C4MND9</accession>
<dbReference type="EMBL" id="DSUH01000186">
    <property type="protein sequence ID" value="HGU32761.1"/>
    <property type="molecule type" value="Genomic_DNA"/>
</dbReference>
<proteinExistence type="predicted"/>
<organism evidence="1">
    <name type="scientific">Desulfatirhabdium butyrativorans</name>
    <dbReference type="NCBI Taxonomy" id="340467"/>
    <lineage>
        <taxon>Bacteria</taxon>
        <taxon>Pseudomonadati</taxon>
        <taxon>Thermodesulfobacteriota</taxon>
        <taxon>Desulfobacteria</taxon>
        <taxon>Desulfobacterales</taxon>
        <taxon>Desulfatirhabdiaceae</taxon>
        <taxon>Desulfatirhabdium</taxon>
    </lineage>
</organism>